<dbReference type="Proteomes" id="UP000265520">
    <property type="component" value="Unassembled WGS sequence"/>
</dbReference>
<keyword evidence="4" id="KW-1185">Reference proteome</keyword>
<comment type="caution">
    <text evidence="3">The sequence shown here is derived from an EMBL/GenBank/DDBJ whole genome shotgun (WGS) entry which is preliminary data.</text>
</comment>
<feature type="region of interest" description="Disordered" evidence="1">
    <location>
        <begin position="117"/>
        <end position="151"/>
    </location>
</feature>
<feature type="non-terminal residue" evidence="3">
    <location>
        <position position="1"/>
    </location>
</feature>
<feature type="compositionally biased region" description="Pro residues" evidence="1">
    <location>
        <begin position="128"/>
        <end position="137"/>
    </location>
</feature>
<dbReference type="AlphaFoldDB" id="A0A392PLY1"/>
<protein>
    <recommendedName>
        <fullName evidence="2">Ig-like domain-containing protein</fullName>
    </recommendedName>
</protein>
<organism evidence="3 4">
    <name type="scientific">Trifolium medium</name>
    <dbReference type="NCBI Taxonomy" id="97028"/>
    <lineage>
        <taxon>Eukaryota</taxon>
        <taxon>Viridiplantae</taxon>
        <taxon>Streptophyta</taxon>
        <taxon>Embryophyta</taxon>
        <taxon>Tracheophyta</taxon>
        <taxon>Spermatophyta</taxon>
        <taxon>Magnoliopsida</taxon>
        <taxon>eudicotyledons</taxon>
        <taxon>Gunneridae</taxon>
        <taxon>Pentapetalae</taxon>
        <taxon>rosids</taxon>
        <taxon>fabids</taxon>
        <taxon>Fabales</taxon>
        <taxon>Fabaceae</taxon>
        <taxon>Papilionoideae</taxon>
        <taxon>50 kb inversion clade</taxon>
        <taxon>NPAAA clade</taxon>
        <taxon>Hologalegina</taxon>
        <taxon>IRL clade</taxon>
        <taxon>Trifolieae</taxon>
        <taxon>Trifolium</taxon>
    </lineage>
</organism>
<accession>A0A392PLY1</accession>
<dbReference type="InterPro" id="IPR007110">
    <property type="entry name" value="Ig-like_dom"/>
</dbReference>
<dbReference type="PROSITE" id="PS50835">
    <property type="entry name" value="IG_LIKE"/>
    <property type="match status" value="1"/>
</dbReference>
<feature type="domain" description="Ig-like" evidence="2">
    <location>
        <begin position="76"/>
        <end position="110"/>
    </location>
</feature>
<feature type="compositionally biased region" description="Basic and acidic residues" evidence="1">
    <location>
        <begin position="138"/>
        <end position="151"/>
    </location>
</feature>
<name>A0A392PLY1_9FABA</name>
<evidence type="ECO:0000313" key="4">
    <source>
        <dbReference type="Proteomes" id="UP000265520"/>
    </source>
</evidence>
<proteinExistence type="predicted"/>
<feature type="non-terminal residue" evidence="3">
    <location>
        <position position="151"/>
    </location>
</feature>
<dbReference type="EMBL" id="LXQA010085538">
    <property type="protein sequence ID" value="MCI12782.1"/>
    <property type="molecule type" value="Genomic_DNA"/>
</dbReference>
<reference evidence="3 4" key="1">
    <citation type="journal article" date="2018" name="Front. Plant Sci.">
        <title>Red Clover (Trifolium pratense) and Zigzag Clover (T. medium) - A Picture of Genomic Similarities and Differences.</title>
        <authorList>
            <person name="Dluhosova J."/>
            <person name="Istvanek J."/>
            <person name="Nedelnik J."/>
            <person name="Repkova J."/>
        </authorList>
    </citation>
    <scope>NUCLEOTIDE SEQUENCE [LARGE SCALE GENOMIC DNA]</scope>
    <source>
        <strain evidence="4">cv. 10/8</strain>
        <tissue evidence="3">Leaf</tissue>
    </source>
</reference>
<evidence type="ECO:0000256" key="1">
    <source>
        <dbReference type="SAM" id="MobiDB-lite"/>
    </source>
</evidence>
<sequence>LPVSCIPTAGHLSGLSRYYAPPLSAQTNRARFIPFASNFKNFKDAYFRVRHGDNGRELMYASDGSPLFPFYWTSNPSLVKVVDSGTLKEGDDVTLKCILRKMSRATDAQWKAHLTATRRQRAAVSQPNPAPANPAPVPEDRPAAKRGRVDT</sequence>
<evidence type="ECO:0000259" key="2">
    <source>
        <dbReference type="PROSITE" id="PS50835"/>
    </source>
</evidence>
<evidence type="ECO:0000313" key="3">
    <source>
        <dbReference type="EMBL" id="MCI12782.1"/>
    </source>
</evidence>